<comment type="subcellular location">
    <subcellularLocation>
        <location evidence="1 11">Cytoplasm</location>
    </subcellularLocation>
</comment>
<dbReference type="InterPro" id="IPR036393">
    <property type="entry name" value="AceGlu_kinase-like_sf"/>
</dbReference>
<dbReference type="InterPro" id="IPR011817">
    <property type="entry name" value="Uridylate_kinase"/>
</dbReference>
<feature type="binding site" evidence="11">
    <location>
        <begin position="128"/>
        <end position="135"/>
    </location>
    <ligand>
        <name>UMP</name>
        <dbReference type="ChEBI" id="CHEBI:57865"/>
    </ligand>
</feature>
<feature type="binding site" evidence="11">
    <location>
        <position position="50"/>
    </location>
    <ligand>
        <name>ATP</name>
        <dbReference type="ChEBI" id="CHEBI:30616"/>
    </ligand>
</feature>
<accession>A0A6L5YGE4</accession>
<dbReference type="Proteomes" id="UP000476055">
    <property type="component" value="Unassembled WGS sequence"/>
</dbReference>
<feature type="binding site" evidence="11">
    <location>
        <position position="54"/>
    </location>
    <ligand>
        <name>ATP</name>
        <dbReference type="ChEBI" id="CHEBI:30616"/>
    </ligand>
</feature>
<keyword evidence="6 11" id="KW-0547">Nucleotide-binding</keyword>
<dbReference type="PANTHER" id="PTHR42833:SF4">
    <property type="entry name" value="URIDYLATE KINASE PUMPKIN, CHLOROPLASTIC"/>
    <property type="match status" value="1"/>
</dbReference>
<feature type="binding site" evidence="11">
    <location>
        <position position="164"/>
    </location>
    <ligand>
        <name>ATP</name>
        <dbReference type="ChEBI" id="CHEBI:30616"/>
    </ligand>
</feature>
<evidence type="ECO:0000256" key="3">
    <source>
        <dbReference type="ARBA" id="ARBA00007614"/>
    </source>
</evidence>
<feature type="domain" description="Aspartate/glutamate/uridylate kinase" evidence="12">
    <location>
        <begin position="2"/>
        <end position="208"/>
    </location>
</feature>
<comment type="pathway">
    <text evidence="2 11">Pyrimidine metabolism; CTP biosynthesis via de novo pathway; UDP from UMP (UMPK route): step 1/1.</text>
</comment>
<keyword evidence="9 11" id="KW-0665">Pyrimidine biosynthesis</keyword>
<evidence type="ECO:0000313" key="13">
    <source>
        <dbReference type="EMBL" id="MST56767.1"/>
    </source>
</evidence>
<feature type="binding site" evidence="11">
    <location>
        <position position="161"/>
    </location>
    <ligand>
        <name>ATP</name>
        <dbReference type="ChEBI" id="CHEBI:30616"/>
    </ligand>
</feature>
<dbReference type="SUPFAM" id="SSF53633">
    <property type="entry name" value="Carbamate kinase-like"/>
    <property type="match status" value="1"/>
</dbReference>
<evidence type="ECO:0000313" key="14">
    <source>
        <dbReference type="Proteomes" id="UP000476055"/>
    </source>
</evidence>
<dbReference type="AlphaFoldDB" id="A0A6L5YGE4"/>
<evidence type="ECO:0000256" key="2">
    <source>
        <dbReference type="ARBA" id="ARBA00004791"/>
    </source>
</evidence>
<dbReference type="Gene3D" id="3.40.1160.10">
    <property type="entry name" value="Acetylglutamate kinase-like"/>
    <property type="match status" value="1"/>
</dbReference>
<dbReference type="CDD" id="cd04254">
    <property type="entry name" value="AAK_UMPK-PyrH-Ec"/>
    <property type="match status" value="1"/>
</dbReference>
<dbReference type="NCBIfam" id="TIGR02075">
    <property type="entry name" value="pyrH_bact"/>
    <property type="match status" value="1"/>
</dbReference>
<dbReference type="EMBL" id="VUMU01000001">
    <property type="protein sequence ID" value="MST56767.1"/>
    <property type="molecule type" value="Genomic_DNA"/>
</dbReference>
<comment type="caution">
    <text evidence="11">Lacks conserved residue(s) required for the propagation of feature annotation.</text>
</comment>
<dbReference type="EC" id="2.7.4.22" evidence="11"/>
<dbReference type="GO" id="GO:0005524">
    <property type="term" value="F:ATP binding"/>
    <property type="evidence" value="ECO:0007669"/>
    <property type="project" value="UniProtKB-KW"/>
</dbReference>
<dbReference type="GO" id="GO:0006225">
    <property type="term" value="P:UDP biosynthetic process"/>
    <property type="evidence" value="ECO:0007669"/>
    <property type="project" value="TreeGrafter"/>
</dbReference>
<dbReference type="Pfam" id="PF00696">
    <property type="entry name" value="AA_kinase"/>
    <property type="match status" value="1"/>
</dbReference>
<keyword evidence="14" id="KW-1185">Reference proteome</keyword>
<comment type="subunit">
    <text evidence="11">Homohexamer.</text>
</comment>
<dbReference type="GO" id="GO:0033862">
    <property type="term" value="F:UMP kinase activity"/>
    <property type="evidence" value="ECO:0007669"/>
    <property type="project" value="UniProtKB-EC"/>
</dbReference>
<keyword evidence="4 11" id="KW-0963">Cytoplasm</keyword>
<evidence type="ECO:0000256" key="4">
    <source>
        <dbReference type="ARBA" id="ARBA00022490"/>
    </source>
</evidence>
<dbReference type="PIRSF" id="PIRSF005650">
    <property type="entry name" value="Uridylate_kin"/>
    <property type="match status" value="1"/>
</dbReference>
<dbReference type="HAMAP" id="MF_01220_B">
    <property type="entry name" value="PyrH_B"/>
    <property type="match status" value="1"/>
</dbReference>
<evidence type="ECO:0000256" key="8">
    <source>
        <dbReference type="ARBA" id="ARBA00022840"/>
    </source>
</evidence>
<feature type="binding site" evidence="11">
    <location>
        <position position="67"/>
    </location>
    <ligand>
        <name>UMP</name>
        <dbReference type="ChEBI" id="CHEBI:57865"/>
    </ligand>
</feature>
<comment type="function">
    <text evidence="11">Catalyzes the reversible phosphorylation of UMP to UDP.</text>
</comment>
<comment type="catalytic activity">
    <reaction evidence="10 11">
        <text>UMP + ATP = UDP + ADP</text>
        <dbReference type="Rhea" id="RHEA:24400"/>
        <dbReference type="ChEBI" id="CHEBI:30616"/>
        <dbReference type="ChEBI" id="CHEBI:57865"/>
        <dbReference type="ChEBI" id="CHEBI:58223"/>
        <dbReference type="ChEBI" id="CHEBI:456216"/>
        <dbReference type="EC" id="2.7.4.22"/>
    </reaction>
</comment>
<organism evidence="13 14">
    <name type="scientific">Waltera intestinalis</name>
    <dbReference type="NCBI Taxonomy" id="2606635"/>
    <lineage>
        <taxon>Bacteria</taxon>
        <taxon>Bacillati</taxon>
        <taxon>Bacillota</taxon>
        <taxon>Clostridia</taxon>
        <taxon>Lachnospirales</taxon>
        <taxon>Lachnospiraceae</taxon>
        <taxon>Waltera</taxon>
    </lineage>
</organism>
<reference evidence="13 14" key="1">
    <citation type="submission" date="2019-08" db="EMBL/GenBank/DDBJ databases">
        <title>In-depth cultivation of the pig gut microbiome towards novel bacterial diversity and tailored functional studies.</title>
        <authorList>
            <person name="Wylensek D."/>
            <person name="Hitch T.C.A."/>
            <person name="Clavel T."/>
        </authorList>
    </citation>
    <scope>NUCLEOTIDE SEQUENCE [LARGE SCALE GENOMIC DNA]</scope>
    <source>
        <strain evidence="13 14">WCA3-601-WT-6H</strain>
    </source>
</reference>
<feature type="binding site" evidence="11">
    <location>
        <position position="49"/>
    </location>
    <ligand>
        <name>UMP</name>
        <dbReference type="ChEBI" id="CHEBI:57865"/>
    </ligand>
</feature>
<keyword evidence="7 11" id="KW-0418">Kinase</keyword>
<dbReference type="GO" id="GO:0005737">
    <property type="term" value="C:cytoplasm"/>
    <property type="evidence" value="ECO:0007669"/>
    <property type="project" value="UniProtKB-SubCell"/>
</dbReference>
<sequence length="231" mass="25333">MKRILLKLSGEALAGEKKTGFDEETVRKVALQVKELVDDGIQVGIVIGGGNFWRGRSSENIDRTKADQIGMLATIMNCIYVSEIFRSVGMMTNILTPFECGSFTKLFSKDRANKYFAKGMVVFFAGGTGHPYFSTDTGVVLRAIEVEADVILLAKAIDGVYNADPAKDPTAKKYDEVSIDEVIAKNLQVVDMTASILARDNKMPMWVFGLNEENSIVNTLKGKFNGTKVTV</sequence>
<keyword evidence="8 11" id="KW-0067">ATP-binding</keyword>
<dbReference type="GO" id="GO:0044210">
    <property type="term" value="P:'de novo' CTP biosynthetic process"/>
    <property type="evidence" value="ECO:0007669"/>
    <property type="project" value="UniProtKB-UniRule"/>
</dbReference>
<gene>
    <name evidence="11 13" type="primary">pyrH</name>
    <name evidence="13" type="ORF">FYJ59_00640</name>
</gene>
<evidence type="ECO:0000256" key="1">
    <source>
        <dbReference type="ARBA" id="ARBA00004496"/>
    </source>
</evidence>
<dbReference type="InterPro" id="IPR001048">
    <property type="entry name" value="Asp/Glu/Uridylate_kinase"/>
</dbReference>
<comment type="similarity">
    <text evidence="3 11">Belongs to the UMP kinase family.</text>
</comment>
<evidence type="ECO:0000256" key="10">
    <source>
        <dbReference type="ARBA" id="ARBA00047767"/>
    </source>
</evidence>
<comment type="activity regulation">
    <text evidence="11">Inhibited by UTP.</text>
</comment>
<evidence type="ECO:0000256" key="6">
    <source>
        <dbReference type="ARBA" id="ARBA00022741"/>
    </source>
</evidence>
<evidence type="ECO:0000256" key="7">
    <source>
        <dbReference type="ARBA" id="ARBA00022777"/>
    </source>
</evidence>
<evidence type="ECO:0000256" key="11">
    <source>
        <dbReference type="HAMAP-Rule" id="MF_01220"/>
    </source>
</evidence>
<name>A0A6L5YGE4_9FIRM</name>
<dbReference type="PANTHER" id="PTHR42833">
    <property type="entry name" value="URIDYLATE KINASE"/>
    <property type="match status" value="1"/>
</dbReference>
<keyword evidence="5 11" id="KW-0808">Transferase</keyword>
<dbReference type="UniPathway" id="UPA00159">
    <property type="reaction ID" value="UER00275"/>
</dbReference>
<dbReference type="FunFam" id="3.40.1160.10:FF:000001">
    <property type="entry name" value="Uridylate kinase"/>
    <property type="match status" value="1"/>
</dbReference>
<dbReference type="RefSeq" id="WP_117467295.1">
    <property type="nucleotide sequence ID" value="NZ_VUMU01000001.1"/>
</dbReference>
<proteinExistence type="inferred from homology"/>
<comment type="caution">
    <text evidence="13">The sequence shown here is derived from an EMBL/GenBank/DDBJ whole genome shotgun (WGS) entry which is preliminary data.</text>
</comment>
<evidence type="ECO:0000256" key="9">
    <source>
        <dbReference type="ARBA" id="ARBA00022975"/>
    </source>
</evidence>
<protein>
    <recommendedName>
        <fullName evidence="11">Uridylate kinase</fullName>
        <shortName evidence="11">UK</shortName>
        <ecNumber evidence="11">2.7.4.22</ecNumber>
    </recommendedName>
    <alternativeName>
        <fullName evidence="11">Uridine monophosphate kinase</fullName>
        <shortName evidence="11">UMP kinase</shortName>
        <shortName evidence="11">UMPK</shortName>
    </alternativeName>
</protein>
<dbReference type="InterPro" id="IPR015963">
    <property type="entry name" value="Uridylate_kinase_bac"/>
</dbReference>
<evidence type="ECO:0000256" key="5">
    <source>
        <dbReference type="ARBA" id="ARBA00022679"/>
    </source>
</evidence>
<feature type="binding site" evidence="11">
    <location>
        <begin position="7"/>
        <end position="10"/>
    </location>
    <ligand>
        <name>ATP</name>
        <dbReference type="ChEBI" id="CHEBI:30616"/>
    </ligand>
</feature>
<evidence type="ECO:0000259" key="12">
    <source>
        <dbReference type="Pfam" id="PF00696"/>
    </source>
</evidence>